<gene>
    <name evidence="1" type="ORF">SPHA_29337</name>
</gene>
<dbReference type="Proteomes" id="UP000597762">
    <property type="component" value="Unassembled WGS sequence"/>
</dbReference>
<comment type="caution">
    <text evidence="1">The sequence shown here is derived from an EMBL/GenBank/DDBJ whole genome shotgun (WGS) entry which is preliminary data.</text>
</comment>
<protein>
    <submittedName>
        <fullName evidence="1">Uncharacterized protein</fullName>
    </submittedName>
</protein>
<name>A0A812C6K3_ACAPH</name>
<evidence type="ECO:0000313" key="1">
    <source>
        <dbReference type="EMBL" id="CAE1255112.1"/>
    </source>
</evidence>
<sequence length="259" mass="28301">MLIDCIYEGGYSIYQPRYYILLLSLSLSLSFTPPSPPSHPCSLSPPPSLSSLPPPSHPCSLSSSLPSLLLLILPPILAPSHPSSLPPILLPPIHPPPSPSPLPSPHSPSLSPPPFPLPPFPPLPFLPLPFPLFPLSLPPSLSLLPFSLSLSFLSLLPSSLSLLPFSLSLPLSFPSSSSHSLYQHLSVRTLIFVLPIFPDFSFHYCCSIFISYNYVPLSLFRMNYGFAFSLSRFGLHFNFAANLIHYFSPKITDGIPTTH</sequence>
<organism evidence="1 2">
    <name type="scientific">Acanthosepion pharaonis</name>
    <name type="common">Pharaoh cuttlefish</name>
    <name type="synonym">Sepia pharaonis</name>
    <dbReference type="NCBI Taxonomy" id="158019"/>
    <lineage>
        <taxon>Eukaryota</taxon>
        <taxon>Metazoa</taxon>
        <taxon>Spiralia</taxon>
        <taxon>Lophotrochozoa</taxon>
        <taxon>Mollusca</taxon>
        <taxon>Cephalopoda</taxon>
        <taxon>Coleoidea</taxon>
        <taxon>Decapodiformes</taxon>
        <taxon>Sepiida</taxon>
        <taxon>Sepiina</taxon>
        <taxon>Sepiidae</taxon>
        <taxon>Acanthosepion</taxon>
    </lineage>
</organism>
<dbReference type="PRINTS" id="PR01217">
    <property type="entry name" value="PRICHEXTENSN"/>
</dbReference>
<reference evidence="1" key="1">
    <citation type="submission" date="2021-01" db="EMBL/GenBank/DDBJ databases">
        <authorList>
            <person name="Li R."/>
            <person name="Bekaert M."/>
        </authorList>
    </citation>
    <scope>NUCLEOTIDE SEQUENCE</scope>
    <source>
        <strain evidence="1">Farmed</strain>
    </source>
</reference>
<dbReference type="AlphaFoldDB" id="A0A812C6K3"/>
<proteinExistence type="predicted"/>
<dbReference type="EMBL" id="CAHIKZ030001168">
    <property type="protein sequence ID" value="CAE1255112.1"/>
    <property type="molecule type" value="Genomic_DNA"/>
</dbReference>
<keyword evidence="2" id="KW-1185">Reference proteome</keyword>
<evidence type="ECO:0000313" key="2">
    <source>
        <dbReference type="Proteomes" id="UP000597762"/>
    </source>
</evidence>
<accession>A0A812C6K3</accession>